<keyword evidence="2" id="KW-1185">Reference proteome</keyword>
<dbReference type="AlphaFoldDB" id="A0A915KPS9"/>
<name>A0A915KPS9_ROMCU</name>
<sequence>EENENPDIKQPEKYRYSPTEELGEKLPETKIVPMERRPFISKVAKISHSLMGVTVFKDMIGALIRKDYKDFAINTAFLLGGPLIESLSVRMSSLGE</sequence>
<organism evidence="2 3">
    <name type="scientific">Romanomermis culicivorax</name>
    <name type="common">Nematode worm</name>
    <dbReference type="NCBI Taxonomy" id="13658"/>
    <lineage>
        <taxon>Eukaryota</taxon>
        <taxon>Metazoa</taxon>
        <taxon>Ecdysozoa</taxon>
        <taxon>Nematoda</taxon>
        <taxon>Enoplea</taxon>
        <taxon>Dorylaimia</taxon>
        <taxon>Mermithida</taxon>
        <taxon>Mermithoidea</taxon>
        <taxon>Mermithidae</taxon>
        <taxon>Romanomermis</taxon>
    </lineage>
</organism>
<feature type="compositionally biased region" description="Basic and acidic residues" evidence="1">
    <location>
        <begin position="1"/>
        <end position="15"/>
    </location>
</feature>
<dbReference type="Proteomes" id="UP000887565">
    <property type="component" value="Unplaced"/>
</dbReference>
<protein>
    <submittedName>
        <fullName evidence="3">Uncharacterized protein</fullName>
    </submittedName>
</protein>
<feature type="region of interest" description="Disordered" evidence="1">
    <location>
        <begin position="1"/>
        <end position="22"/>
    </location>
</feature>
<evidence type="ECO:0000256" key="1">
    <source>
        <dbReference type="SAM" id="MobiDB-lite"/>
    </source>
</evidence>
<reference evidence="3" key="1">
    <citation type="submission" date="2022-11" db="UniProtKB">
        <authorList>
            <consortium name="WormBaseParasite"/>
        </authorList>
    </citation>
    <scope>IDENTIFICATION</scope>
</reference>
<accession>A0A915KPS9</accession>
<evidence type="ECO:0000313" key="2">
    <source>
        <dbReference type="Proteomes" id="UP000887565"/>
    </source>
</evidence>
<evidence type="ECO:0000313" key="3">
    <source>
        <dbReference type="WBParaSite" id="nRc.2.0.1.t40746-RA"/>
    </source>
</evidence>
<dbReference type="WBParaSite" id="nRc.2.0.1.t40746-RA">
    <property type="protein sequence ID" value="nRc.2.0.1.t40746-RA"/>
    <property type="gene ID" value="nRc.2.0.1.g40746"/>
</dbReference>
<proteinExistence type="predicted"/>